<keyword evidence="4" id="KW-1185">Reference proteome</keyword>
<proteinExistence type="predicted"/>
<dbReference type="AlphaFoldDB" id="A0A0N5A1L3"/>
<reference evidence="5" key="1">
    <citation type="submission" date="2017-02" db="UniProtKB">
        <authorList>
            <consortium name="WormBaseParasite"/>
        </authorList>
    </citation>
    <scope>IDENTIFICATION</scope>
</reference>
<evidence type="ECO:0000259" key="3">
    <source>
        <dbReference type="PROSITE" id="PS50217"/>
    </source>
</evidence>
<protein>
    <submittedName>
        <fullName evidence="5">BZIP domain-containing protein</fullName>
    </submittedName>
</protein>
<feature type="coiled-coil region" evidence="1">
    <location>
        <begin position="77"/>
        <end position="133"/>
    </location>
</feature>
<dbReference type="PROSITE" id="PS00036">
    <property type="entry name" value="BZIP_BASIC"/>
    <property type="match status" value="1"/>
</dbReference>
<dbReference type="GO" id="GO:0006351">
    <property type="term" value="P:DNA-templated transcription"/>
    <property type="evidence" value="ECO:0007669"/>
    <property type="project" value="InterPro"/>
</dbReference>
<sequence>MLQAAYTSSNVYPMSSSLNFYNPFDSTPNSMNPYMNPPYQENIPPVMGNTMLGTQTPFSNVFQETTNFMFNDKNISKEEAEKKYRERRDRNNIAAKQSRCKRRERERNLQLRVEELEKENYKLKEEIKILKNEYYTNKSYENVTSNYYNQTSSLSSSYSGSETTVSSSSPDSMLNKSIDGNIKNDIINDGYIMSTIGNC</sequence>
<dbReference type="CDD" id="cd14695">
    <property type="entry name" value="bZIP_HLF"/>
    <property type="match status" value="1"/>
</dbReference>
<evidence type="ECO:0000256" key="2">
    <source>
        <dbReference type="SAM" id="MobiDB-lite"/>
    </source>
</evidence>
<evidence type="ECO:0000256" key="1">
    <source>
        <dbReference type="SAM" id="Coils"/>
    </source>
</evidence>
<dbReference type="SMART" id="SM00338">
    <property type="entry name" value="BRLZ"/>
    <property type="match status" value="1"/>
</dbReference>
<feature type="region of interest" description="Disordered" evidence="2">
    <location>
        <begin position="152"/>
        <end position="172"/>
    </location>
</feature>
<dbReference type="STRING" id="131310.A0A0N5A1L3"/>
<dbReference type="PANTHER" id="PTHR23334">
    <property type="entry name" value="CCAAT/ENHANCER BINDING PROTEIN"/>
    <property type="match status" value="1"/>
</dbReference>
<keyword evidence="1" id="KW-0175">Coiled coil</keyword>
<dbReference type="PROSITE" id="PS50217">
    <property type="entry name" value="BZIP"/>
    <property type="match status" value="1"/>
</dbReference>
<dbReference type="WBParaSite" id="PTRK_0001551200.1">
    <property type="protein sequence ID" value="PTRK_0001551200.1"/>
    <property type="gene ID" value="PTRK_0001551200"/>
</dbReference>
<dbReference type="InterPro" id="IPR046347">
    <property type="entry name" value="bZIP_sf"/>
</dbReference>
<dbReference type="InterPro" id="IPR031106">
    <property type="entry name" value="C/EBP"/>
</dbReference>
<evidence type="ECO:0000313" key="5">
    <source>
        <dbReference type="WBParaSite" id="PTRK_0001551200.1"/>
    </source>
</evidence>
<dbReference type="InterPro" id="IPR004827">
    <property type="entry name" value="bZIP"/>
</dbReference>
<dbReference type="GO" id="GO:0000981">
    <property type="term" value="F:DNA-binding transcription factor activity, RNA polymerase II-specific"/>
    <property type="evidence" value="ECO:0007669"/>
    <property type="project" value="TreeGrafter"/>
</dbReference>
<dbReference type="Pfam" id="PF07716">
    <property type="entry name" value="bZIP_2"/>
    <property type="match status" value="1"/>
</dbReference>
<accession>A0A0N5A1L3</accession>
<evidence type="ECO:0000313" key="4">
    <source>
        <dbReference type="Proteomes" id="UP000038045"/>
    </source>
</evidence>
<dbReference type="Proteomes" id="UP000038045">
    <property type="component" value="Unplaced"/>
</dbReference>
<name>A0A0N5A1L3_PARTI</name>
<feature type="domain" description="BZIP" evidence="3">
    <location>
        <begin position="81"/>
        <end position="133"/>
    </location>
</feature>
<organism evidence="4 5">
    <name type="scientific">Parastrongyloides trichosuri</name>
    <name type="common">Possum-specific nematode worm</name>
    <dbReference type="NCBI Taxonomy" id="131310"/>
    <lineage>
        <taxon>Eukaryota</taxon>
        <taxon>Metazoa</taxon>
        <taxon>Ecdysozoa</taxon>
        <taxon>Nematoda</taxon>
        <taxon>Chromadorea</taxon>
        <taxon>Rhabditida</taxon>
        <taxon>Tylenchina</taxon>
        <taxon>Panagrolaimomorpha</taxon>
        <taxon>Strongyloidoidea</taxon>
        <taxon>Strongyloididae</taxon>
        <taxon>Parastrongyloides</taxon>
    </lineage>
</organism>
<dbReference type="PANTHER" id="PTHR23334:SF20">
    <property type="entry name" value="BASIC LEUCINE ZIPPER 24"/>
    <property type="match status" value="1"/>
</dbReference>
<dbReference type="GO" id="GO:0000978">
    <property type="term" value="F:RNA polymerase II cis-regulatory region sequence-specific DNA binding"/>
    <property type="evidence" value="ECO:0007669"/>
    <property type="project" value="TreeGrafter"/>
</dbReference>
<dbReference type="SUPFAM" id="SSF57959">
    <property type="entry name" value="Leucine zipper domain"/>
    <property type="match status" value="1"/>
</dbReference>
<dbReference type="Gene3D" id="1.20.5.170">
    <property type="match status" value="1"/>
</dbReference>